<protein>
    <recommendedName>
        <fullName evidence="4">Reverse transcriptase domain-containing protein</fullName>
    </recommendedName>
</protein>
<dbReference type="Proteomes" id="UP000031668">
    <property type="component" value="Unassembled WGS sequence"/>
</dbReference>
<evidence type="ECO:0000313" key="2">
    <source>
        <dbReference type="EMBL" id="KII71155.1"/>
    </source>
</evidence>
<dbReference type="PANTHER" id="PTHR37984">
    <property type="entry name" value="PROTEIN CBG26694"/>
    <property type="match status" value="1"/>
</dbReference>
<keyword evidence="3" id="KW-1185">Reference proteome</keyword>
<dbReference type="AlphaFoldDB" id="A0A0C2N4B5"/>
<dbReference type="OrthoDB" id="2280012at2759"/>
<dbReference type="PANTHER" id="PTHR37984:SF5">
    <property type="entry name" value="PROTEIN NYNRIN-LIKE"/>
    <property type="match status" value="1"/>
</dbReference>
<dbReference type="Gene3D" id="3.30.70.270">
    <property type="match status" value="2"/>
</dbReference>
<keyword evidence="1" id="KW-0812">Transmembrane</keyword>
<comment type="caution">
    <text evidence="2">The sequence shown here is derived from an EMBL/GenBank/DDBJ whole genome shotgun (WGS) entry which is preliminary data.</text>
</comment>
<reference evidence="2 3" key="1">
    <citation type="journal article" date="2014" name="Genome Biol. Evol.">
        <title>The genome of the myxosporean Thelohanellus kitauei shows adaptations to nutrient acquisition within its fish host.</title>
        <authorList>
            <person name="Yang Y."/>
            <person name="Xiong J."/>
            <person name="Zhou Z."/>
            <person name="Huo F."/>
            <person name="Miao W."/>
            <person name="Ran C."/>
            <person name="Liu Y."/>
            <person name="Zhang J."/>
            <person name="Feng J."/>
            <person name="Wang M."/>
            <person name="Wang M."/>
            <person name="Wang L."/>
            <person name="Yao B."/>
        </authorList>
    </citation>
    <scope>NUCLEOTIDE SEQUENCE [LARGE SCALE GENOMIC DNA]</scope>
    <source>
        <strain evidence="2">Wuqing</strain>
    </source>
</reference>
<evidence type="ECO:0008006" key="4">
    <source>
        <dbReference type="Google" id="ProtNLM"/>
    </source>
</evidence>
<dbReference type="InterPro" id="IPR043128">
    <property type="entry name" value="Rev_trsase/Diguanyl_cyclase"/>
</dbReference>
<evidence type="ECO:0000313" key="3">
    <source>
        <dbReference type="Proteomes" id="UP000031668"/>
    </source>
</evidence>
<dbReference type="Gene3D" id="3.10.10.10">
    <property type="entry name" value="HIV Type 1 Reverse Transcriptase, subunit A, domain 1"/>
    <property type="match status" value="1"/>
</dbReference>
<accession>A0A0C2N4B5</accession>
<organism evidence="2 3">
    <name type="scientific">Thelohanellus kitauei</name>
    <name type="common">Myxosporean</name>
    <dbReference type="NCBI Taxonomy" id="669202"/>
    <lineage>
        <taxon>Eukaryota</taxon>
        <taxon>Metazoa</taxon>
        <taxon>Cnidaria</taxon>
        <taxon>Myxozoa</taxon>
        <taxon>Myxosporea</taxon>
        <taxon>Bivalvulida</taxon>
        <taxon>Platysporina</taxon>
        <taxon>Myxobolidae</taxon>
        <taxon>Thelohanellus</taxon>
    </lineage>
</organism>
<keyword evidence="1" id="KW-1133">Transmembrane helix</keyword>
<gene>
    <name evidence="2" type="ORF">RF11_09175</name>
</gene>
<sequence>MYYNRNLKLLRQNNIDAMDSQRHLSFAFFTLCSQLQIFSAYMIFLLIFTKLHNLVKIGTNECHFIVAEVGRGTEGECLAGVSPALPYFGRRMVPFRSVNLLYWNRLDCGRCKIWAVTPKNRLLHPTTDVKKINDWTTFDEDDIQKLTFIGSDLWIRFESRNDKSWCDIKCTYYDFENYIEVNQCRLSVQSDPKSSSPNRNYSVGYTFSFQKDTKCEILYHVIKFQIDGDSDKYLQFDIGHISIDFQGHSKTCILNDERVKMEADFRKVKFVHPCKPGCGKYSNRIITSDPNDYSNRIEPSGPPDDSRVIKITDRQDYSNIITTADPPNHSQKIEIADRGLLKKMIPVLGCLPPFVNGNFEEWNKKFELFAGANDCTSPEKKAKILPLYLDGDTLSVFTYRPKSIVSFEASALDIEIVRKEQNNIHESTLHIETTTVEDPTYHLLIYNPTTDPFCLNPFISRVQRFCHSIPLVKDEMWKIPPRQIPLQYRDQIINQMITLIDNGIIRQSSSPHGIGLYEFTVKKSGLCGAPGTFQRMMNILSECQEDHLHHLRVVVKILSERVLSVDLEKSRFLMTEVPYLGFIFDKSGVKPVVRKPKNVKEMQKFLGMDSYYRRHIKDFATLSKPLYKLTQSDEFVWHTIHRFIKKISRQNPPQIGDFVFRQIPTHSKIGKTGRGEIKTVNIDKVCRYFKGNRDKSKVNSTWKFYTFIPCVRAIEAPLYQHGRPMRSRELPEQTHLVSRNVNLEWRGHVGYRRNPTNTLM</sequence>
<name>A0A0C2N4B5_THEKT</name>
<dbReference type="SUPFAM" id="SSF56672">
    <property type="entry name" value="DNA/RNA polymerases"/>
    <property type="match status" value="1"/>
</dbReference>
<keyword evidence="1" id="KW-0472">Membrane</keyword>
<dbReference type="EMBL" id="JWZT01001836">
    <property type="protein sequence ID" value="KII71155.1"/>
    <property type="molecule type" value="Genomic_DNA"/>
</dbReference>
<evidence type="ECO:0000256" key="1">
    <source>
        <dbReference type="SAM" id="Phobius"/>
    </source>
</evidence>
<dbReference type="InterPro" id="IPR043502">
    <property type="entry name" value="DNA/RNA_pol_sf"/>
</dbReference>
<dbReference type="InterPro" id="IPR050951">
    <property type="entry name" value="Retrovirus_Pol_polyprotein"/>
</dbReference>
<feature type="transmembrane region" description="Helical" evidence="1">
    <location>
        <begin position="26"/>
        <end position="48"/>
    </location>
</feature>
<proteinExistence type="predicted"/>